<name>A0AAD7BP80_MYCRO</name>
<comment type="caution">
    <text evidence="2">The sequence shown here is derived from an EMBL/GenBank/DDBJ whole genome shotgun (WGS) entry which is preliminary data.</text>
</comment>
<evidence type="ECO:0000256" key="1">
    <source>
        <dbReference type="SAM" id="MobiDB-lite"/>
    </source>
</evidence>
<keyword evidence="3" id="KW-1185">Reference proteome</keyword>
<protein>
    <submittedName>
        <fullName evidence="2">Uncharacterized protein</fullName>
    </submittedName>
</protein>
<feature type="non-terminal residue" evidence="2">
    <location>
        <position position="1"/>
    </location>
</feature>
<evidence type="ECO:0000313" key="3">
    <source>
        <dbReference type="Proteomes" id="UP001221757"/>
    </source>
</evidence>
<gene>
    <name evidence="2" type="ORF">B0H17DRAFT_1150980</name>
</gene>
<dbReference type="Proteomes" id="UP001221757">
    <property type="component" value="Unassembled WGS sequence"/>
</dbReference>
<proteinExistence type="predicted"/>
<feature type="compositionally biased region" description="Low complexity" evidence="1">
    <location>
        <begin position="82"/>
        <end position="100"/>
    </location>
</feature>
<evidence type="ECO:0000313" key="2">
    <source>
        <dbReference type="EMBL" id="KAJ7626502.1"/>
    </source>
</evidence>
<dbReference type="EMBL" id="JARKIE010000580">
    <property type="protein sequence ID" value="KAJ7626502.1"/>
    <property type="molecule type" value="Genomic_DNA"/>
</dbReference>
<dbReference type="AlphaFoldDB" id="A0AAD7BP80"/>
<sequence>MSWVIPEDVAPQLFAELIALREWLRESDAAITKTLPKGMLALLNELQKDYTSFPAQVSNSDPAAFPFDALEALNAAMRTTLSSPNDSSNSGMASSQSSTLVSASSATRPLLLRLRLRKTCACLDSALNSILGKRVSRDDDPSSVITTASNEPPIGSNVTIKISAK</sequence>
<reference evidence="2" key="1">
    <citation type="submission" date="2023-03" db="EMBL/GenBank/DDBJ databases">
        <title>Massive genome expansion in bonnet fungi (Mycena s.s.) driven by repeated elements and novel gene families across ecological guilds.</title>
        <authorList>
            <consortium name="Lawrence Berkeley National Laboratory"/>
            <person name="Harder C.B."/>
            <person name="Miyauchi S."/>
            <person name="Viragh M."/>
            <person name="Kuo A."/>
            <person name="Thoen E."/>
            <person name="Andreopoulos B."/>
            <person name="Lu D."/>
            <person name="Skrede I."/>
            <person name="Drula E."/>
            <person name="Henrissat B."/>
            <person name="Morin E."/>
            <person name="Kohler A."/>
            <person name="Barry K."/>
            <person name="LaButti K."/>
            <person name="Morin E."/>
            <person name="Salamov A."/>
            <person name="Lipzen A."/>
            <person name="Mereny Z."/>
            <person name="Hegedus B."/>
            <person name="Baldrian P."/>
            <person name="Stursova M."/>
            <person name="Weitz H."/>
            <person name="Taylor A."/>
            <person name="Grigoriev I.V."/>
            <person name="Nagy L.G."/>
            <person name="Martin F."/>
            <person name="Kauserud H."/>
        </authorList>
    </citation>
    <scope>NUCLEOTIDE SEQUENCE</scope>
    <source>
        <strain evidence="2">CBHHK067</strain>
    </source>
</reference>
<accession>A0AAD7BP80</accession>
<organism evidence="2 3">
    <name type="scientific">Mycena rosella</name>
    <name type="common">Pink bonnet</name>
    <name type="synonym">Agaricus rosellus</name>
    <dbReference type="NCBI Taxonomy" id="1033263"/>
    <lineage>
        <taxon>Eukaryota</taxon>
        <taxon>Fungi</taxon>
        <taxon>Dikarya</taxon>
        <taxon>Basidiomycota</taxon>
        <taxon>Agaricomycotina</taxon>
        <taxon>Agaricomycetes</taxon>
        <taxon>Agaricomycetidae</taxon>
        <taxon>Agaricales</taxon>
        <taxon>Marasmiineae</taxon>
        <taxon>Mycenaceae</taxon>
        <taxon>Mycena</taxon>
    </lineage>
</organism>
<feature type="region of interest" description="Disordered" evidence="1">
    <location>
        <begin position="81"/>
        <end position="100"/>
    </location>
</feature>